<comment type="subcellular location">
    <subcellularLocation>
        <location evidence="1">Membrane</location>
        <topology evidence="1">Multi-pass membrane protein</topology>
    </subcellularLocation>
</comment>
<dbReference type="InterPro" id="IPR050057">
    <property type="entry name" value="Prokaryotic/Mito_RF"/>
</dbReference>
<proteinExistence type="inferred from homology"/>
<keyword evidence="9 14" id="KW-1133">Transmembrane helix</keyword>
<keyword evidence="17" id="KW-1185">Reference proteome</keyword>
<keyword evidence="8" id="KW-0276">Fatty acid metabolism</keyword>
<evidence type="ECO:0000256" key="2">
    <source>
        <dbReference type="ARBA" id="ARBA00005194"/>
    </source>
</evidence>
<comment type="caution">
    <text evidence="16">The sequence shown here is derived from an EMBL/GenBank/DDBJ whole genome shotgun (WGS) entry which is preliminary data.</text>
</comment>
<dbReference type="OrthoDB" id="2019491at2759"/>
<evidence type="ECO:0000256" key="13">
    <source>
        <dbReference type="ARBA" id="ARBA00023239"/>
    </source>
</evidence>
<dbReference type="InterPro" id="IPR045853">
    <property type="entry name" value="Pep_chain_release_fac_I_sf"/>
</dbReference>
<accession>A0A833VYN2</accession>
<dbReference type="EMBL" id="SWLB01000006">
    <property type="protein sequence ID" value="KAF3337694.1"/>
    <property type="molecule type" value="Genomic_DNA"/>
</dbReference>
<evidence type="ECO:0000256" key="3">
    <source>
        <dbReference type="ARBA" id="ARBA00007811"/>
    </source>
</evidence>
<keyword evidence="12" id="KW-0275">Fatty acid biosynthesis</keyword>
<dbReference type="EC" id="4.2.1.134" evidence="4"/>
<reference evidence="16" key="1">
    <citation type="submission" date="2020-01" db="EMBL/GenBank/DDBJ databases">
        <title>Genome sequence of Kobresia littledalei, the first chromosome-level genome in the family Cyperaceae.</title>
        <authorList>
            <person name="Qu G."/>
        </authorList>
    </citation>
    <scope>NUCLEOTIDE SEQUENCE</scope>
    <source>
        <strain evidence="16">C.B.Clarke</strain>
        <tissue evidence="16">Leaf</tissue>
    </source>
</reference>
<evidence type="ECO:0000313" key="16">
    <source>
        <dbReference type="EMBL" id="KAF3337694.1"/>
    </source>
</evidence>
<keyword evidence="6" id="KW-0444">Lipid biosynthesis</keyword>
<sequence>MQQQQQQNAALMRCFAHPSMAKIFLCGTRREYASLIQGNGEDFGIVSTGGEEASLFAMDIFKMYEKYSHKNGWKFDVIQVMESDLKGYKEASGAISGTGAYGKLKFESGIHRVQRVPLTEKSGRVHTSAVSVAILPQADEVDSQVRNEDLRIDMYRLGGSGGSSVNTTNRAVRVTQISGIIIVIQGLVRSPVSATLATNWVFRLFVTWGILYHFPKTRTHVLVGSLVISWSLIIRYSFLCMKEALGFTPSWLLWLRCPHMYTYMLGQRKKDLSKLNAA</sequence>
<dbReference type="PANTHER" id="PTHR43804">
    <property type="entry name" value="LD18447P"/>
    <property type="match status" value="1"/>
</dbReference>
<dbReference type="Proteomes" id="UP000623129">
    <property type="component" value="Unassembled WGS sequence"/>
</dbReference>
<dbReference type="Gene3D" id="3.30.70.1660">
    <property type="match status" value="1"/>
</dbReference>
<keyword evidence="10" id="KW-0443">Lipid metabolism</keyword>
<evidence type="ECO:0000256" key="10">
    <source>
        <dbReference type="ARBA" id="ARBA00023098"/>
    </source>
</evidence>
<feature type="transmembrane region" description="Helical" evidence="14">
    <location>
        <begin position="221"/>
        <end position="238"/>
    </location>
</feature>
<dbReference type="AlphaFoldDB" id="A0A833VYN2"/>
<dbReference type="GO" id="GO:0006633">
    <property type="term" value="P:fatty acid biosynthetic process"/>
    <property type="evidence" value="ECO:0007669"/>
    <property type="project" value="UniProtKB-UniPathway"/>
</dbReference>
<evidence type="ECO:0000256" key="5">
    <source>
        <dbReference type="ARBA" id="ARBA00022481"/>
    </source>
</evidence>
<evidence type="ECO:0000256" key="7">
    <source>
        <dbReference type="ARBA" id="ARBA00022692"/>
    </source>
</evidence>
<dbReference type="GO" id="GO:0102158">
    <property type="term" value="F:very-long-chain (3R)-3-hydroxyacyl-CoA dehydratase activity"/>
    <property type="evidence" value="ECO:0007669"/>
    <property type="project" value="UniProtKB-EC"/>
</dbReference>
<dbReference type="PANTHER" id="PTHR43804:SF7">
    <property type="entry name" value="LD18447P"/>
    <property type="match status" value="1"/>
</dbReference>
<evidence type="ECO:0000256" key="8">
    <source>
        <dbReference type="ARBA" id="ARBA00022832"/>
    </source>
</evidence>
<dbReference type="SUPFAM" id="SSF75620">
    <property type="entry name" value="Release factor"/>
    <property type="match status" value="1"/>
</dbReference>
<evidence type="ECO:0000256" key="6">
    <source>
        <dbReference type="ARBA" id="ARBA00022516"/>
    </source>
</evidence>
<dbReference type="InterPro" id="IPR007482">
    <property type="entry name" value="Tyr_Pase-like_PTPLA"/>
</dbReference>
<evidence type="ECO:0000256" key="1">
    <source>
        <dbReference type="ARBA" id="ARBA00004141"/>
    </source>
</evidence>
<dbReference type="InterPro" id="IPR005139">
    <property type="entry name" value="PCRF"/>
</dbReference>
<evidence type="ECO:0000256" key="4">
    <source>
        <dbReference type="ARBA" id="ARBA00013122"/>
    </source>
</evidence>
<dbReference type="Pfam" id="PF03462">
    <property type="entry name" value="PCRF"/>
    <property type="match status" value="1"/>
</dbReference>
<keyword evidence="13" id="KW-0456">Lyase</keyword>
<keyword evidence="7 14" id="KW-0812">Transmembrane</keyword>
<protein>
    <recommendedName>
        <fullName evidence="4">very-long-chain (3R)-3-hydroxyacyl-CoA dehydratase</fullName>
        <ecNumber evidence="4">4.2.1.134</ecNumber>
    </recommendedName>
</protein>
<evidence type="ECO:0000256" key="12">
    <source>
        <dbReference type="ARBA" id="ARBA00023160"/>
    </source>
</evidence>
<comment type="pathway">
    <text evidence="2">Lipid metabolism; fatty acid biosynthesis.</text>
</comment>
<comment type="similarity">
    <text evidence="3">Belongs to the very long-chain fatty acids dehydratase HACD family.</text>
</comment>
<name>A0A833VYN2_9POAL</name>
<keyword evidence="5" id="KW-0488">Methylation</keyword>
<dbReference type="GO" id="GO:0006415">
    <property type="term" value="P:translational termination"/>
    <property type="evidence" value="ECO:0007669"/>
    <property type="project" value="InterPro"/>
</dbReference>
<dbReference type="UniPathway" id="UPA00094"/>
<feature type="domain" description="Peptide chain release factor" evidence="15">
    <location>
        <begin position="10"/>
        <end position="107"/>
    </location>
</feature>
<evidence type="ECO:0000259" key="15">
    <source>
        <dbReference type="SMART" id="SM00937"/>
    </source>
</evidence>
<organism evidence="16 17">
    <name type="scientific">Carex littledalei</name>
    <dbReference type="NCBI Taxonomy" id="544730"/>
    <lineage>
        <taxon>Eukaryota</taxon>
        <taxon>Viridiplantae</taxon>
        <taxon>Streptophyta</taxon>
        <taxon>Embryophyta</taxon>
        <taxon>Tracheophyta</taxon>
        <taxon>Spermatophyta</taxon>
        <taxon>Magnoliopsida</taxon>
        <taxon>Liliopsida</taxon>
        <taxon>Poales</taxon>
        <taxon>Cyperaceae</taxon>
        <taxon>Cyperoideae</taxon>
        <taxon>Cariceae</taxon>
        <taxon>Carex</taxon>
        <taxon>Carex subgen. Euthyceras</taxon>
    </lineage>
</organism>
<evidence type="ECO:0000256" key="14">
    <source>
        <dbReference type="SAM" id="Phobius"/>
    </source>
</evidence>
<gene>
    <name evidence="16" type="ORF">FCM35_KLT18281</name>
</gene>
<dbReference type="SMART" id="SM00937">
    <property type="entry name" value="PCRF"/>
    <property type="match status" value="1"/>
</dbReference>
<keyword evidence="11 14" id="KW-0472">Membrane</keyword>
<evidence type="ECO:0000313" key="17">
    <source>
        <dbReference type="Proteomes" id="UP000623129"/>
    </source>
</evidence>
<evidence type="ECO:0000256" key="9">
    <source>
        <dbReference type="ARBA" id="ARBA00022989"/>
    </source>
</evidence>
<dbReference type="GO" id="GO:0016020">
    <property type="term" value="C:membrane"/>
    <property type="evidence" value="ECO:0007669"/>
    <property type="project" value="UniProtKB-SubCell"/>
</dbReference>
<evidence type="ECO:0000256" key="11">
    <source>
        <dbReference type="ARBA" id="ARBA00023136"/>
    </source>
</evidence>
<dbReference type="Pfam" id="PF04387">
    <property type="entry name" value="PTPLA"/>
    <property type="match status" value="1"/>
</dbReference>